<organism evidence="2 3">
    <name type="scientific">Marasmiellus scandens</name>
    <dbReference type="NCBI Taxonomy" id="2682957"/>
    <lineage>
        <taxon>Eukaryota</taxon>
        <taxon>Fungi</taxon>
        <taxon>Dikarya</taxon>
        <taxon>Basidiomycota</taxon>
        <taxon>Agaricomycotina</taxon>
        <taxon>Agaricomycetes</taxon>
        <taxon>Agaricomycetidae</taxon>
        <taxon>Agaricales</taxon>
        <taxon>Marasmiineae</taxon>
        <taxon>Omphalotaceae</taxon>
        <taxon>Marasmiellus</taxon>
    </lineage>
</organism>
<sequence>MDLSLSKRDITNTVFSSLNGSVEYRTAKKTKHAPSTQIYKDTEQIGIVRLSSWSKPDTVDVRGHTINLHKTSGWSRSEAFTASNGHSYKWKVSGITSLMLYSLENDHSKDMVAHYNHGSYGIFSRKRPPRLFIGSQGLHIADEIVTTLVYMLRRLRQRQRSATIAAASPGFIAFEDLPP</sequence>
<accession>A0ABR1IR69</accession>
<comment type="caution">
    <text evidence="2">The sequence shown here is derived from an EMBL/GenBank/DDBJ whole genome shotgun (WGS) entry which is preliminary data.</text>
</comment>
<dbReference type="EMBL" id="JBANRG010000088">
    <property type="protein sequence ID" value="KAK7437111.1"/>
    <property type="molecule type" value="Genomic_DNA"/>
</dbReference>
<evidence type="ECO:0000313" key="3">
    <source>
        <dbReference type="Proteomes" id="UP001498398"/>
    </source>
</evidence>
<dbReference type="Proteomes" id="UP001498398">
    <property type="component" value="Unassembled WGS sequence"/>
</dbReference>
<evidence type="ECO:0000313" key="2">
    <source>
        <dbReference type="EMBL" id="KAK7437111.1"/>
    </source>
</evidence>
<protein>
    <recommendedName>
        <fullName evidence="1">DUF6593 domain-containing protein</fullName>
    </recommendedName>
</protein>
<reference evidence="2 3" key="1">
    <citation type="submission" date="2024-01" db="EMBL/GenBank/DDBJ databases">
        <title>A draft genome for the cacao thread blight pathogen Marasmiellus scandens.</title>
        <authorList>
            <person name="Baruah I.K."/>
            <person name="Leung J."/>
            <person name="Bukari Y."/>
            <person name="Amoako-Attah I."/>
            <person name="Meinhardt L.W."/>
            <person name="Bailey B.A."/>
            <person name="Cohen S.P."/>
        </authorList>
    </citation>
    <scope>NUCLEOTIDE SEQUENCE [LARGE SCALE GENOMIC DNA]</scope>
    <source>
        <strain evidence="2 3">GH-19</strain>
    </source>
</reference>
<proteinExistence type="predicted"/>
<name>A0ABR1IR69_9AGAR</name>
<keyword evidence="3" id="KW-1185">Reference proteome</keyword>
<feature type="domain" description="DUF6593" evidence="1">
    <location>
        <begin position="9"/>
        <end position="157"/>
    </location>
</feature>
<gene>
    <name evidence="2" type="ORF">VKT23_018737</name>
</gene>
<dbReference type="Pfam" id="PF20236">
    <property type="entry name" value="DUF6593"/>
    <property type="match status" value="1"/>
</dbReference>
<dbReference type="InterPro" id="IPR046528">
    <property type="entry name" value="DUF6593"/>
</dbReference>
<evidence type="ECO:0000259" key="1">
    <source>
        <dbReference type="Pfam" id="PF20236"/>
    </source>
</evidence>